<sequence>MGKYAKFAMAVVATVLTAVVGFAGGGITDVEWVNVAIAGVGAASVFAAPNVPGSRYTKSILAVLAAVLAFLTSAIIGGISPVEWGQIGILALGALGIYAVPNKVGDSVQGVRLEP</sequence>
<keyword evidence="1" id="KW-0472">Membrane</keyword>
<protein>
    <recommendedName>
        <fullName evidence="4">Holin</fullName>
    </recommendedName>
</protein>
<gene>
    <name evidence="2" type="ORF">SEA_SUSHI23_70</name>
</gene>
<feature type="transmembrane region" description="Helical" evidence="1">
    <location>
        <begin position="7"/>
        <end position="26"/>
    </location>
</feature>
<accession>A0A222YXW3</accession>
<evidence type="ECO:0000256" key="1">
    <source>
        <dbReference type="SAM" id="Phobius"/>
    </source>
</evidence>
<feature type="transmembrane region" description="Helical" evidence="1">
    <location>
        <begin position="84"/>
        <end position="100"/>
    </location>
</feature>
<reference evidence="2 3" key="1">
    <citation type="submission" date="2017-06" db="EMBL/GenBank/DDBJ databases">
        <authorList>
            <person name="Mageeney C.M."/>
            <person name="Olugbade I.D."/>
            <person name="Kenna M.A."/>
            <person name="Ware V.C."/>
            <person name="Garlena R.A."/>
            <person name="Russell D.A."/>
            <person name="Pope W.H."/>
            <person name="Jacobs-Sera D."/>
            <person name="Hendrix R.W."/>
            <person name="Hatfull G.F."/>
        </authorList>
    </citation>
    <scope>NUCLEOTIDE SEQUENCE [LARGE SCALE GENOMIC DNA]</scope>
</reference>
<keyword evidence="1" id="KW-1133">Transmembrane helix</keyword>
<evidence type="ECO:0000313" key="2">
    <source>
        <dbReference type="EMBL" id="ASR76502.1"/>
    </source>
</evidence>
<keyword evidence="1" id="KW-0812">Transmembrane</keyword>
<dbReference type="Proteomes" id="UP000225758">
    <property type="component" value="Segment"/>
</dbReference>
<evidence type="ECO:0008006" key="4">
    <source>
        <dbReference type="Google" id="ProtNLM"/>
    </source>
</evidence>
<feature type="transmembrane region" description="Helical" evidence="1">
    <location>
        <begin position="60"/>
        <end position="78"/>
    </location>
</feature>
<dbReference type="EMBL" id="MF358542">
    <property type="protein sequence ID" value="ASR76502.1"/>
    <property type="molecule type" value="Genomic_DNA"/>
</dbReference>
<name>A0A222YXW3_9CAUD</name>
<proteinExistence type="predicted"/>
<organism evidence="2 3">
    <name type="scientific">Streptomyces phage Sushi23</name>
    <dbReference type="NCBI Taxonomy" id="2015806"/>
    <lineage>
        <taxon>Viruses</taxon>
        <taxon>Duplodnaviria</taxon>
        <taxon>Heunggongvirae</taxon>
        <taxon>Uroviricota</taxon>
        <taxon>Caudoviricetes</taxon>
        <taxon>Stanwilliamsviridae</taxon>
        <taxon>Boydwoodruffvirinae</taxon>
        <taxon>Samistivirus</taxon>
        <taxon>Samistivirus peebs</taxon>
    </lineage>
</organism>
<evidence type="ECO:0000313" key="3">
    <source>
        <dbReference type="Proteomes" id="UP000225758"/>
    </source>
</evidence>
<feature type="transmembrane region" description="Helical" evidence="1">
    <location>
        <begin position="32"/>
        <end position="48"/>
    </location>
</feature>